<dbReference type="InterPro" id="IPR036942">
    <property type="entry name" value="Beta-barrel_TonB_sf"/>
</dbReference>
<dbReference type="GO" id="GO:0009279">
    <property type="term" value="C:cell outer membrane"/>
    <property type="evidence" value="ECO:0007669"/>
    <property type="project" value="UniProtKB-SubCell"/>
</dbReference>
<evidence type="ECO:0000313" key="12">
    <source>
        <dbReference type="EMBL" id="TEU24192.1"/>
    </source>
</evidence>
<dbReference type="EMBL" id="SNTY01000067">
    <property type="protein sequence ID" value="TEU24192.1"/>
    <property type="molecule type" value="Genomic_DNA"/>
</dbReference>
<keyword evidence="12" id="KW-0675">Receptor</keyword>
<keyword evidence="7 8" id="KW-0998">Cell outer membrane</keyword>
<dbReference type="GO" id="GO:0015344">
    <property type="term" value="F:siderophore uptake transmembrane transporter activity"/>
    <property type="evidence" value="ECO:0007669"/>
    <property type="project" value="TreeGrafter"/>
</dbReference>
<protein>
    <submittedName>
        <fullName evidence="12">TonB-dependent receptor</fullName>
    </submittedName>
</protein>
<evidence type="ECO:0000256" key="4">
    <source>
        <dbReference type="ARBA" id="ARBA00022692"/>
    </source>
</evidence>
<evidence type="ECO:0000256" key="8">
    <source>
        <dbReference type="PROSITE-ProRule" id="PRU01360"/>
    </source>
</evidence>
<evidence type="ECO:0000256" key="7">
    <source>
        <dbReference type="ARBA" id="ARBA00023237"/>
    </source>
</evidence>
<keyword evidence="3 8" id="KW-1134">Transmembrane beta strand</keyword>
<keyword evidence="4 8" id="KW-0812">Transmembrane</keyword>
<dbReference type="Pfam" id="PF07715">
    <property type="entry name" value="Plug"/>
    <property type="match status" value="1"/>
</dbReference>
<dbReference type="AlphaFoldDB" id="A0A4Y7X9G0"/>
<keyword evidence="5 9" id="KW-0798">TonB box</keyword>
<dbReference type="PANTHER" id="PTHR30069">
    <property type="entry name" value="TONB-DEPENDENT OUTER MEMBRANE RECEPTOR"/>
    <property type="match status" value="1"/>
</dbReference>
<feature type="domain" description="TonB-dependent receptor-like beta-barrel" evidence="10">
    <location>
        <begin position="273"/>
        <end position="736"/>
    </location>
</feature>
<dbReference type="STRING" id="1120977.GCA_000619845_02259"/>
<evidence type="ECO:0000259" key="10">
    <source>
        <dbReference type="Pfam" id="PF00593"/>
    </source>
</evidence>
<keyword evidence="2 8" id="KW-0813">Transport</keyword>
<comment type="caution">
    <text evidence="12">The sequence shown here is derived from an EMBL/GenBank/DDBJ whole genome shotgun (WGS) entry which is preliminary data.</text>
</comment>
<comment type="similarity">
    <text evidence="8 9">Belongs to the TonB-dependent receptor family.</text>
</comment>
<feature type="domain" description="TonB-dependent receptor plug" evidence="11">
    <location>
        <begin position="128"/>
        <end position="220"/>
    </location>
</feature>
<dbReference type="InterPro" id="IPR037066">
    <property type="entry name" value="Plug_dom_sf"/>
</dbReference>
<dbReference type="Gene3D" id="2.40.170.20">
    <property type="entry name" value="TonB-dependent receptor, beta-barrel domain"/>
    <property type="match status" value="1"/>
</dbReference>
<evidence type="ECO:0000313" key="13">
    <source>
        <dbReference type="Proteomes" id="UP000297834"/>
    </source>
</evidence>
<gene>
    <name evidence="12" type="ORF">E2B99_12305</name>
</gene>
<evidence type="ECO:0000256" key="2">
    <source>
        <dbReference type="ARBA" id="ARBA00022448"/>
    </source>
</evidence>
<dbReference type="SUPFAM" id="SSF56935">
    <property type="entry name" value="Porins"/>
    <property type="match status" value="1"/>
</dbReference>
<proteinExistence type="inferred from homology"/>
<keyword evidence="13" id="KW-1185">Reference proteome</keyword>
<evidence type="ECO:0000256" key="1">
    <source>
        <dbReference type="ARBA" id="ARBA00004571"/>
    </source>
</evidence>
<reference evidence="12 13" key="1">
    <citation type="submission" date="2019-03" db="EMBL/GenBank/DDBJ databases">
        <title>Alkanindiges illinoisensis: a potential pathogenic isolated from ascites of a gastric cancer patient with abdominal metastasis.</title>
        <authorList>
            <person name="Hu X."/>
            <person name="Yang B."/>
            <person name="Yan X."/>
            <person name="Lin L."/>
            <person name="Zhao H."/>
            <person name="Zhou F."/>
            <person name="Su B."/>
            <person name="Chen J."/>
            <person name="Rui Y."/>
            <person name="Wang Q."/>
            <person name="Zheng L."/>
        </authorList>
    </citation>
    <scope>NUCLEOTIDE SEQUENCE [LARGE SCALE GENOMIC DNA]</scope>
    <source>
        <strain evidence="12 13">NFYY 23406</strain>
    </source>
</reference>
<organism evidence="12 13">
    <name type="scientific">Alkanindiges illinoisensis</name>
    <dbReference type="NCBI Taxonomy" id="197183"/>
    <lineage>
        <taxon>Bacteria</taxon>
        <taxon>Pseudomonadati</taxon>
        <taxon>Pseudomonadota</taxon>
        <taxon>Gammaproteobacteria</taxon>
        <taxon>Moraxellales</taxon>
        <taxon>Moraxellaceae</taxon>
        <taxon>Alkanindiges</taxon>
    </lineage>
</organism>
<dbReference type="Proteomes" id="UP000297834">
    <property type="component" value="Unassembled WGS sequence"/>
</dbReference>
<accession>A0A4Y7X9G0</accession>
<dbReference type="PROSITE" id="PS52016">
    <property type="entry name" value="TONB_DEPENDENT_REC_3"/>
    <property type="match status" value="1"/>
</dbReference>
<evidence type="ECO:0000256" key="9">
    <source>
        <dbReference type="RuleBase" id="RU003357"/>
    </source>
</evidence>
<evidence type="ECO:0000256" key="6">
    <source>
        <dbReference type="ARBA" id="ARBA00023136"/>
    </source>
</evidence>
<dbReference type="Gene3D" id="2.170.130.10">
    <property type="entry name" value="TonB-dependent receptor, plug domain"/>
    <property type="match status" value="1"/>
</dbReference>
<name>A0A4Y7X9G0_9GAMM</name>
<sequence length="776" mass="84208">MMTHFNQPSSTISLSNSIVLNNPALKLSTMALSVACIVYTGFHGNLAHAETSPAATDNVVTLPSELPSDQVAASDERSSTMSSAAIPDCHHESMHSGRTGQNCELAPIVVTASNPQNSQAYLIQADPKQPIQPVPATDGADYLKHIAGFNAIRNGGTNGDPVFRGMFGSRLKILTNGSEMLGACPARMDAPTSYISPQNFDEITVVKGPQTVLFGAASAATVNFARIPERLTGDTITGQASATAASNQRFDNDFETILGNQQGSIRLNANTSRSDDYKDGNGKKVPAQWRKWNADLSATYTPTDDSWIELSAGKGDGEARYAGRSMDGSQFLRESVGVRFAQNNLLPWLQKLEGQVNYNNADHVMDNFTLRTPSPMDMGGEHEHTSGVMDGMDGMDDSDGMGNMDSAMAMELARKTISGRLAVTLNWLDYTLVSGLDASHSEHKGRMGGQYTYKDAVWDKDAEFEQTGIFAELSKPLGETRKIITGLRIDQHEVKYLARDAATNAYPTPYGKTRRETLPSGFIRLENSWPDQNLNGYVGVGHVERMPDYWELFSPVHSGSTSAFLGVKPEQTTQLDLGLTHRAGPWSSWISAYAGRINNFILISYHQHAGHAGKSAGAKNIDASIAGAEAGTSYQFTDNLIADLNVAYGWGRNETDNRPLPQIAPLDARIGLTYQQEQLSVGALLRLVDRQDRVALNQGNIVGYDLGKSSGFGVFSVNAAYQFNPLLNLSIGVDNLLDKAYSEHLNRAGNSAFGYAATEIINEMGRNFWAKVTIKY</sequence>
<dbReference type="OrthoDB" id="5332150at2"/>
<evidence type="ECO:0000256" key="5">
    <source>
        <dbReference type="ARBA" id="ARBA00023077"/>
    </source>
</evidence>
<dbReference type="InterPro" id="IPR012910">
    <property type="entry name" value="Plug_dom"/>
</dbReference>
<evidence type="ECO:0000256" key="3">
    <source>
        <dbReference type="ARBA" id="ARBA00022452"/>
    </source>
</evidence>
<dbReference type="PANTHER" id="PTHR30069:SF49">
    <property type="entry name" value="OUTER MEMBRANE PROTEIN C"/>
    <property type="match status" value="1"/>
</dbReference>
<evidence type="ECO:0000259" key="11">
    <source>
        <dbReference type="Pfam" id="PF07715"/>
    </source>
</evidence>
<dbReference type="CDD" id="cd01347">
    <property type="entry name" value="ligand_gated_channel"/>
    <property type="match status" value="1"/>
</dbReference>
<dbReference type="GO" id="GO:0044718">
    <property type="term" value="P:siderophore transmembrane transport"/>
    <property type="evidence" value="ECO:0007669"/>
    <property type="project" value="TreeGrafter"/>
</dbReference>
<keyword evidence="6 8" id="KW-0472">Membrane</keyword>
<dbReference type="Pfam" id="PF00593">
    <property type="entry name" value="TonB_dep_Rec_b-barrel"/>
    <property type="match status" value="1"/>
</dbReference>
<dbReference type="InterPro" id="IPR000531">
    <property type="entry name" value="Beta-barrel_TonB"/>
</dbReference>
<comment type="subcellular location">
    <subcellularLocation>
        <location evidence="1 8">Cell outer membrane</location>
        <topology evidence="1 8">Multi-pass membrane protein</topology>
    </subcellularLocation>
</comment>
<dbReference type="InterPro" id="IPR039426">
    <property type="entry name" value="TonB-dep_rcpt-like"/>
</dbReference>